<dbReference type="PANTHER" id="PTHR14413">
    <property type="entry name" value="RIBOSOMAL PROTEIN L17"/>
    <property type="match status" value="1"/>
</dbReference>
<dbReference type="eggNOG" id="COG0203">
    <property type="taxonomic scope" value="Bacteria"/>
</dbReference>
<comment type="subunit">
    <text evidence="4">Part of the 50S ribosomal subunit. Contacts protein L32.</text>
</comment>
<keyword evidence="3 4" id="KW-0687">Ribonucleoprotein</keyword>
<sequence>MRHNVSGKKFGKSSSHRKAMFRNMAKSLLTHDRITTTEVKAKELRKFADRLITLALQNDLHSRRLAYRVLESHTLVQKLFDEIGPRFSGMGGGYTRIVKLALPRRGDCASMAVIELATDRGTKAAKPAQSAEPTQAASSEASKAE</sequence>
<dbReference type="NCBIfam" id="TIGR00059">
    <property type="entry name" value="L17"/>
    <property type="match status" value="1"/>
</dbReference>
<dbReference type="GO" id="GO:0003735">
    <property type="term" value="F:structural constituent of ribosome"/>
    <property type="evidence" value="ECO:0007669"/>
    <property type="project" value="InterPro"/>
</dbReference>
<evidence type="ECO:0000256" key="4">
    <source>
        <dbReference type="HAMAP-Rule" id="MF_01368"/>
    </source>
</evidence>
<accession>F3YWQ6</accession>
<dbReference type="GO" id="GO:0006412">
    <property type="term" value="P:translation"/>
    <property type="evidence" value="ECO:0007669"/>
    <property type="project" value="UniProtKB-UniRule"/>
</dbReference>
<reference evidence="7 8" key="1">
    <citation type="journal article" date="2011" name="J. Bacteriol.">
        <title>Genome sequence of the mercury-methylating and pleomorphic Desulfovibrio africanus Strain Walvis Bay.</title>
        <authorList>
            <person name="Brown S.D."/>
            <person name="Wall J.D."/>
            <person name="Kucken A.M."/>
            <person name="Gilmour C.C."/>
            <person name="Podar M."/>
            <person name="Brandt C.C."/>
            <person name="Teshima H."/>
            <person name="Detter J.C."/>
            <person name="Han C.S."/>
            <person name="Land M.L."/>
            <person name="Lucas S."/>
            <person name="Han J."/>
            <person name="Pennacchio L."/>
            <person name="Nolan M."/>
            <person name="Pitluck S."/>
            <person name="Woyke T."/>
            <person name="Goodwin L."/>
            <person name="Palumbo A.V."/>
            <person name="Elias D.A."/>
        </authorList>
    </citation>
    <scope>NUCLEOTIDE SEQUENCE [LARGE SCALE GENOMIC DNA]</scope>
    <source>
        <strain evidence="7 8">Walvis Bay</strain>
    </source>
</reference>
<dbReference type="KEGG" id="daf:Desaf_2221"/>
<protein>
    <recommendedName>
        <fullName evidence="4">Large ribosomal subunit protein bL17</fullName>
    </recommendedName>
</protein>
<dbReference type="InterPro" id="IPR000456">
    <property type="entry name" value="Ribosomal_bL17"/>
</dbReference>
<dbReference type="GO" id="GO:0022625">
    <property type="term" value="C:cytosolic large ribosomal subunit"/>
    <property type="evidence" value="ECO:0007669"/>
    <property type="project" value="TreeGrafter"/>
</dbReference>
<evidence type="ECO:0000313" key="8">
    <source>
        <dbReference type="Proteomes" id="UP000007844"/>
    </source>
</evidence>
<dbReference type="Pfam" id="PF01196">
    <property type="entry name" value="Ribosomal_L17"/>
    <property type="match status" value="1"/>
</dbReference>
<dbReference type="PANTHER" id="PTHR14413:SF16">
    <property type="entry name" value="LARGE RIBOSOMAL SUBUNIT PROTEIN BL17M"/>
    <property type="match status" value="1"/>
</dbReference>
<organism evidence="7 8">
    <name type="scientific">Desulfocurvibacter africanus subsp. africanus str. Walvis Bay</name>
    <dbReference type="NCBI Taxonomy" id="690850"/>
    <lineage>
        <taxon>Bacteria</taxon>
        <taxon>Pseudomonadati</taxon>
        <taxon>Thermodesulfobacteriota</taxon>
        <taxon>Desulfovibrionia</taxon>
        <taxon>Desulfovibrionales</taxon>
        <taxon>Desulfovibrionaceae</taxon>
        <taxon>Desulfocurvibacter</taxon>
    </lineage>
</organism>
<dbReference type="STRING" id="690850.Desaf_2221"/>
<dbReference type="FunFam" id="3.90.1030.10:FF:000001">
    <property type="entry name" value="50S ribosomal protein L17"/>
    <property type="match status" value="1"/>
</dbReference>
<evidence type="ECO:0000313" key="7">
    <source>
        <dbReference type="EMBL" id="EGJ50549.1"/>
    </source>
</evidence>
<dbReference type="EMBL" id="CP003221">
    <property type="protein sequence ID" value="EGJ50549.1"/>
    <property type="molecule type" value="Genomic_DNA"/>
</dbReference>
<dbReference type="InterPro" id="IPR036373">
    <property type="entry name" value="Ribosomal_bL17_sf"/>
</dbReference>
<dbReference type="HAMAP" id="MF_01368">
    <property type="entry name" value="Ribosomal_bL17"/>
    <property type="match status" value="1"/>
</dbReference>
<dbReference type="Gene3D" id="3.90.1030.10">
    <property type="entry name" value="Ribosomal protein L17"/>
    <property type="match status" value="1"/>
</dbReference>
<keyword evidence="8" id="KW-1185">Reference proteome</keyword>
<dbReference type="RefSeq" id="WP_014260265.1">
    <property type="nucleotide sequence ID" value="NC_016629.1"/>
</dbReference>
<feature type="region of interest" description="Disordered" evidence="6">
    <location>
        <begin position="121"/>
        <end position="145"/>
    </location>
</feature>
<dbReference type="HOGENOM" id="CLU_074407_2_0_7"/>
<evidence type="ECO:0000256" key="1">
    <source>
        <dbReference type="ARBA" id="ARBA00008777"/>
    </source>
</evidence>
<evidence type="ECO:0000256" key="6">
    <source>
        <dbReference type="SAM" id="MobiDB-lite"/>
    </source>
</evidence>
<keyword evidence="2 4" id="KW-0689">Ribosomal protein</keyword>
<name>F3YWQ6_DESAF</name>
<dbReference type="Proteomes" id="UP000007844">
    <property type="component" value="Chromosome"/>
</dbReference>
<evidence type="ECO:0000256" key="2">
    <source>
        <dbReference type="ARBA" id="ARBA00022980"/>
    </source>
</evidence>
<proteinExistence type="inferred from homology"/>
<evidence type="ECO:0000256" key="5">
    <source>
        <dbReference type="RuleBase" id="RU000660"/>
    </source>
</evidence>
<feature type="compositionally biased region" description="Polar residues" evidence="6">
    <location>
        <begin position="131"/>
        <end position="145"/>
    </location>
</feature>
<gene>
    <name evidence="4" type="primary">rplQ</name>
    <name evidence="7" type="ORF">Desaf_2221</name>
</gene>
<dbReference type="SUPFAM" id="SSF64263">
    <property type="entry name" value="Prokaryotic ribosomal protein L17"/>
    <property type="match status" value="1"/>
</dbReference>
<evidence type="ECO:0000256" key="3">
    <source>
        <dbReference type="ARBA" id="ARBA00023274"/>
    </source>
</evidence>
<dbReference type="AlphaFoldDB" id="F3YWQ6"/>
<comment type="similarity">
    <text evidence="1 4 5">Belongs to the bacterial ribosomal protein bL17 family.</text>
</comment>